<evidence type="ECO:0008006" key="3">
    <source>
        <dbReference type="Google" id="ProtNLM"/>
    </source>
</evidence>
<dbReference type="Proteomes" id="UP000587002">
    <property type="component" value="Unassembled WGS sequence"/>
</dbReference>
<evidence type="ECO:0000313" key="2">
    <source>
        <dbReference type="Proteomes" id="UP000587002"/>
    </source>
</evidence>
<accession>A0A853AMK8</accession>
<reference evidence="1 2" key="1">
    <citation type="submission" date="2020-07" db="EMBL/GenBank/DDBJ databases">
        <title>Sequencing the genomes of 1000 actinobacteria strains.</title>
        <authorList>
            <person name="Klenk H.-P."/>
        </authorList>
    </citation>
    <scope>NUCLEOTIDE SEQUENCE [LARGE SCALE GENOMIC DNA]</scope>
    <source>
        <strain evidence="1 2">DSM 44065</strain>
    </source>
</reference>
<dbReference type="AlphaFoldDB" id="A0A853AMK8"/>
<gene>
    <name evidence="1" type="ORF">HNR68_002949</name>
</gene>
<proteinExistence type="predicted"/>
<comment type="caution">
    <text evidence="1">The sequence shown here is derived from an EMBL/GenBank/DDBJ whole genome shotgun (WGS) entry which is preliminary data.</text>
</comment>
<evidence type="ECO:0000313" key="1">
    <source>
        <dbReference type="EMBL" id="NYI84319.1"/>
    </source>
</evidence>
<keyword evidence="2" id="KW-1185">Reference proteome</keyword>
<protein>
    <recommendedName>
        <fullName evidence="3">Thiopeptide-type bacteriocin biosynthesis domain-containing protein</fullName>
    </recommendedName>
</protein>
<dbReference type="EMBL" id="JACCFJ010000001">
    <property type="protein sequence ID" value="NYI84319.1"/>
    <property type="molecule type" value="Genomic_DNA"/>
</dbReference>
<dbReference type="RefSeq" id="WP_179721366.1">
    <property type="nucleotide sequence ID" value="NZ_BAABFH010000001.1"/>
</dbReference>
<organism evidence="1 2">
    <name type="scientific">Saccharopolyspora hordei</name>
    <dbReference type="NCBI Taxonomy" id="1838"/>
    <lineage>
        <taxon>Bacteria</taxon>
        <taxon>Bacillati</taxon>
        <taxon>Actinomycetota</taxon>
        <taxon>Actinomycetes</taxon>
        <taxon>Pseudonocardiales</taxon>
        <taxon>Pseudonocardiaceae</taxon>
        <taxon>Saccharopolyspora</taxon>
    </lineage>
</organism>
<name>A0A853AMK8_9PSEU</name>
<sequence length="269" mass="29503">MTRDWSVLLVHETPEPGPGSAAELVTALHALVARIRAADARSRWFFERHHRLDPVVALWTRTTGPARTGAVRETTARQHRIRVRPGDVDADPAALSGAALDLAEAGSELALHVLRDGGVPGTHQVRFCAAHLRRLIAPVAAPQRAAFLFQCWQTWSAALTPEQRVDLVRQADRHLDDVLADARSNDALHSWAAWPHYLEAVHAITAAAAPEAPPVNYLLFDHARRTHLRIGIPEPVQALAARTLRTALQHGIEVPDHARVELALEGARP</sequence>